<reference evidence="1 2" key="1">
    <citation type="journal article" date="2023" name="J. Hered.">
        <title>Chromosome-level genome of the wood stork (Mycteria americana) provides insight into avian chromosome evolution.</title>
        <authorList>
            <person name="Flamio R. Jr."/>
            <person name="Ramstad K.M."/>
        </authorList>
    </citation>
    <scope>NUCLEOTIDE SEQUENCE [LARGE SCALE GENOMIC DNA]</scope>
    <source>
        <strain evidence="1">JAX WOST 10</strain>
    </source>
</reference>
<dbReference type="Proteomes" id="UP001333110">
    <property type="component" value="Unassembled WGS sequence"/>
</dbReference>
<comment type="caution">
    <text evidence="1">The sequence shown here is derived from an EMBL/GenBank/DDBJ whole genome shotgun (WGS) entry which is preliminary data.</text>
</comment>
<protein>
    <recommendedName>
        <fullName evidence="3">Rna-directed dna polymerase from mobile element jockey-like</fullName>
    </recommendedName>
</protein>
<evidence type="ECO:0000313" key="1">
    <source>
        <dbReference type="EMBL" id="KAK4812710.1"/>
    </source>
</evidence>
<name>A0AAN7NC18_MYCAM</name>
<accession>A0AAN7NC18</accession>
<proteinExistence type="predicted"/>
<organism evidence="1 2">
    <name type="scientific">Mycteria americana</name>
    <name type="common">Wood stork</name>
    <dbReference type="NCBI Taxonomy" id="33587"/>
    <lineage>
        <taxon>Eukaryota</taxon>
        <taxon>Metazoa</taxon>
        <taxon>Chordata</taxon>
        <taxon>Craniata</taxon>
        <taxon>Vertebrata</taxon>
        <taxon>Euteleostomi</taxon>
        <taxon>Archelosauria</taxon>
        <taxon>Archosauria</taxon>
        <taxon>Dinosauria</taxon>
        <taxon>Saurischia</taxon>
        <taxon>Theropoda</taxon>
        <taxon>Coelurosauria</taxon>
        <taxon>Aves</taxon>
        <taxon>Neognathae</taxon>
        <taxon>Neoaves</taxon>
        <taxon>Aequornithes</taxon>
        <taxon>Ciconiiformes</taxon>
        <taxon>Ciconiidae</taxon>
        <taxon>Mycteria</taxon>
    </lineage>
</organism>
<dbReference type="AlphaFoldDB" id="A0AAN7NC18"/>
<keyword evidence="2" id="KW-1185">Reference proteome</keyword>
<evidence type="ECO:0008006" key="3">
    <source>
        <dbReference type="Google" id="ProtNLM"/>
    </source>
</evidence>
<dbReference type="PANTHER" id="PTHR33332">
    <property type="entry name" value="REVERSE TRANSCRIPTASE DOMAIN-CONTAINING PROTEIN"/>
    <property type="match status" value="1"/>
</dbReference>
<dbReference type="EMBL" id="JAUNZN010000014">
    <property type="protein sequence ID" value="KAK4812710.1"/>
    <property type="molecule type" value="Genomic_DNA"/>
</dbReference>
<evidence type="ECO:0000313" key="2">
    <source>
        <dbReference type="Proteomes" id="UP001333110"/>
    </source>
</evidence>
<sequence>MSFNRHPRFILSALKSSATLFVDGTKLSGAVDSPEGRDAVQRDLGRLGEWAHGNLMKFNKGECRVLHLGWGNPQHRHRLGGGWVESSPAEKDSGTLVGDKLDMSRQRALAAQKVKRILGGITGGVASRSREGILPLCSTRVRPHQEHRVQLWGPQCKTGMDLLERVQRRPRKWSEGWSTSAVKKG</sequence>
<gene>
    <name evidence="1" type="ORF">QYF61_015029</name>
</gene>